<feature type="DNA-binding region" description="OmpR/PhoB-type" evidence="2">
    <location>
        <begin position="1"/>
        <end position="94"/>
    </location>
</feature>
<dbReference type="CDD" id="cd00383">
    <property type="entry name" value="trans_reg_C"/>
    <property type="match status" value="1"/>
</dbReference>
<evidence type="ECO:0000256" key="1">
    <source>
        <dbReference type="ARBA" id="ARBA00023125"/>
    </source>
</evidence>
<dbReference type="OrthoDB" id="9811542at2"/>
<dbReference type="KEGG" id="tvl:FAZ95_31915"/>
<protein>
    <submittedName>
        <fullName evidence="4">Transcriptional regulator</fullName>
    </submittedName>
</protein>
<dbReference type="InterPro" id="IPR036388">
    <property type="entry name" value="WH-like_DNA-bd_sf"/>
</dbReference>
<dbReference type="PRINTS" id="PR00364">
    <property type="entry name" value="DISEASERSIST"/>
</dbReference>
<dbReference type="EMBL" id="CP040078">
    <property type="protein sequence ID" value="QCP53635.1"/>
    <property type="molecule type" value="Genomic_DNA"/>
</dbReference>
<dbReference type="Gene3D" id="3.40.50.300">
    <property type="entry name" value="P-loop containing nucleotide triphosphate hydrolases"/>
    <property type="match status" value="1"/>
</dbReference>
<dbReference type="RefSeq" id="WP_137336404.1">
    <property type="nucleotide sequence ID" value="NZ_CP040078.1"/>
</dbReference>
<dbReference type="GO" id="GO:0000160">
    <property type="term" value="P:phosphorelay signal transduction system"/>
    <property type="evidence" value="ECO:0007669"/>
    <property type="project" value="InterPro"/>
</dbReference>
<dbReference type="InterPro" id="IPR027417">
    <property type="entry name" value="P-loop_NTPase"/>
</dbReference>
<dbReference type="SMART" id="SM00862">
    <property type="entry name" value="Trans_reg_C"/>
    <property type="match status" value="1"/>
</dbReference>
<accession>A0A4P8IZZ3</accession>
<dbReference type="InterPro" id="IPR016032">
    <property type="entry name" value="Sig_transdc_resp-reg_C-effctor"/>
</dbReference>
<dbReference type="SUPFAM" id="SSF46894">
    <property type="entry name" value="C-terminal effector domain of the bipartite response regulators"/>
    <property type="match status" value="1"/>
</dbReference>
<keyword evidence="5" id="KW-1185">Reference proteome</keyword>
<dbReference type="Proteomes" id="UP000298656">
    <property type="component" value="Chromosome 2"/>
</dbReference>
<dbReference type="PANTHER" id="PTHR47691:SF3">
    <property type="entry name" value="HTH-TYPE TRANSCRIPTIONAL REGULATOR RV0890C-RELATED"/>
    <property type="match status" value="1"/>
</dbReference>
<organism evidence="4 5">
    <name type="scientific">Trinickia violacea</name>
    <dbReference type="NCBI Taxonomy" id="2571746"/>
    <lineage>
        <taxon>Bacteria</taxon>
        <taxon>Pseudomonadati</taxon>
        <taxon>Pseudomonadota</taxon>
        <taxon>Betaproteobacteria</taxon>
        <taxon>Burkholderiales</taxon>
        <taxon>Burkholderiaceae</taxon>
        <taxon>Trinickia</taxon>
    </lineage>
</organism>
<dbReference type="AlphaFoldDB" id="A0A4P8IZZ3"/>
<dbReference type="Gene3D" id="1.10.10.10">
    <property type="entry name" value="Winged helix-like DNA-binding domain superfamily/Winged helix DNA-binding domain"/>
    <property type="match status" value="1"/>
</dbReference>
<sequence length="866" mass="94037">MIQIGQLDVFLENREVRSNGESLRIGSRAFDILEVLIRAGGALVSKDEIIRAVWPNVVVQENNLQVHIAALRKALAGDRDLIRTVPGRGYRLVAANPEPAVAREPMRPLRMAPAHGMPYCVSSLVGREATIAEIVGALDTTKVVTLVGAGGIGKTRIAIEVAAQIGSRFADGVVFVPFASVSDPRFALDALAAALGLPMPVGRLSLDDIASRVAGRHMLLLLDNCEHLIDEVAQIASAISEANEGLYVLATSREALRVPGELLYPVQPLDVPDEGGTAEDILAASAVQLFVDRARAADPRFPLDDRTLLVTGLICRRLDGIPLAVELAAARAAVLGVEVLAEHLDDHFRILAGGFRTALPRHQTLKAMLDWSYRLLDDTERALLRSLGVFMNGFSFDAAYHVIKERGFSCTEVLDALSGLVAKSLVVRESEEAATRYRLLEITRAYALKQLEDHGERKAAALAHATYFRAILSRAPTRLAAAKTTPWFMAFRHELGNLRAALDWAFAPDGDRAVGIALAAVAVPCLFDLSLVDECCERARAALDAMRAPEVAPVPAESRLPLLAAYGAALLFTQGPVPAVHEAWSEVLSLAVATNNAEFELRALWGLWSIRQYGGDAHAALQLARRFGALAQMADHPAFSLVAGRLESVALHYAGEPEAARERLGQLLCNYECPTDHWGIPGFRIEPGIVARATLARVLWTQGETSEALKTAQCALEAALCYGHDIVTCYVLVEGLVPVALLSGEFELAREGIALLRTRAKQGGFMVWLACSECYDQYLKSIAEPDPTRLPEFRAALDAVRQTGYLAQWTMLLAQYARALNECGRREEAEAVLDEALQHCAATGDRWFYLNLCRLGADLATRSEID</sequence>
<name>A0A4P8IZZ3_9BURK</name>
<dbReference type="SUPFAM" id="SSF52540">
    <property type="entry name" value="P-loop containing nucleoside triphosphate hydrolases"/>
    <property type="match status" value="1"/>
</dbReference>
<dbReference type="PROSITE" id="PS51755">
    <property type="entry name" value="OMPR_PHOB"/>
    <property type="match status" value="1"/>
</dbReference>
<feature type="domain" description="OmpR/PhoB-type" evidence="3">
    <location>
        <begin position="1"/>
        <end position="94"/>
    </location>
</feature>
<reference evidence="4 5" key="1">
    <citation type="submission" date="2019-05" db="EMBL/GenBank/DDBJ databases">
        <title>Burkholderia sp. DHOD12, isolated from subtropical forest soil.</title>
        <authorList>
            <person name="Gao Z.-H."/>
            <person name="Qiu L.-H."/>
        </authorList>
    </citation>
    <scope>NUCLEOTIDE SEQUENCE [LARGE SCALE GENOMIC DNA]</scope>
    <source>
        <strain evidence="4 5">DHOD12</strain>
    </source>
</reference>
<dbReference type="Pfam" id="PF00486">
    <property type="entry name" value="Trans_reg_C"/>
    <property type="match status" value="1"/>
</dbReference>
<dbReference type="InterPro" id="IPR001867">
    <property type="entry name" value="OmpR/PhoB-type_DNA-bd"/>
</dbReference>
<evidence type="ECO:0000259" key="3">
    <source>
        <dbReference type="PROSITE" id="PS51755"/>
    </source>
</evidence>
<dbReference type="PANTHER" id="PTHR47691">
    <property type="entry name" value="REGULATOR-RELATED"/>
    <property type="match status" value="1"/>
</dbReference>
<dbReference type="Pfam" id="PF25872">
    <property type="entry name" value="HTH_77"/>
    <property type="match status" value="1"/>
</dbReference>
<proteinExistence type="predicted"/>
<gene>
    <name evidence="4" type="ORF">FAZ95_31915</name>
</gene>
<dbReference type="GO" id="GO:0003677">
    <property type="term" value="F:DNA binding"/>
    <property type="evidence" value="ECO:0007669"/>
    <property type="project" value="UniProtKB-UniRule"/>
</dbReference>
<dbReference type="GO" id="GO:0006355">
    <property type="term" value="P:regulation of DNA-templated transcription"/>
    <property type="evidence" value="ECO:0007669"/>
    <property type="project" value="InterPro"/>
</dbReference>
<dbReference type="InterPro" id="IPR058852">
    <property type="entry name" value="HTH_77"/>
</dbReference>
<evidence type="ECO:0000256" key="2">
    <source>
        <dbReference type="PROSITE-ProRule" id="PRU01091"/>
    </source>
</evidence>
<keyword evidence="1 2" id="KW-0238">DNA-binding</keyword>
<evidence type="ECO:0000313" key="4">
    <source>
        <dbReference type="EMBL" id="QCP53635.1"/>
    </source>
</evidence>
<evidence type="ECO:0000313" key="5">
    <source>
        <dbReference type="Proteomes" id="UP000298656"/>
    </source>
</evidence>